<accession>A0A418WT49</accession>
<dbReference type="OrthoDB" id="9800666at2"/>
<feature type="signal peptide" evidence="1">
    <location>
        <begin position="1"/>
        <end position="24"/>
    </location>
</feature>
<dbReference type="PIRSF" id="PIRSF029720">
    <property type="entry name" value="UCP029720"/>
    <property type="match status" value="1"/>
</dbReference>
<feature type="chain" id="PRO_5019228146" description="ATP-binding protein" evidence="1">
    <location>
        <begin position="25"/>
        <end position="128"/>
    </location>
</feature>
<dbReference type="PANTHER" id="PTHR39335">
    <property type="entry name" value="BLL4220 PROTEIN"/>
    <property type="match status" value="1"/>
</dbReference>
<dbReference type="GO" id="GO:0043448">
    <property type="term" value="P:alkane catabolic process"/>
    <property type="evidence" value="ECO:0007669"/>
    <property type="project" value="TreeGrafter"/>
</dbReference>
<dbReference type="InterPro" id="IPR014558">
    <property type="entry name" value="UCP029720"/>
</dbReference>
<name>A0A418WT49_9PROT</name>
<dbReference type="Proteomes" id="UP000284605">
    <property type="component" value="Unassembled WGS sequence"/>
</dbReference>
<comment type="caution">
    <text evidence="2">The sequence shown here is derived from an EMBL/GenBank/DDBJ whole genome shotgun (WGS) entry which is preliminary data.</text>
</comment>
<evidence type="ECO:0008006" key="4">
    <source>
        <dbReference type="Google" id="ProtNLM"/>
    </source>
</evidence>
<dbReference type="PANTHER" id="PTHR39335:SF1">
    <property type="entry name" value="BLL4220 PROTEIN"/>
    <property type="match status" value="1"/>
</dbReference>
<evidence type="ECO:0000256" key="1">
    <source>
        <dbReference type="SAM" id="SignalP"/>
    </source>
</evidence>
<dbReference type="RefSeq" id="WP_119775488.1">
    <property type="nucleotide sequence ID" value="NZ_QYUK01000008.1"/>
</dbReference>
<keyword evidence="1" id="KW-0732">Signal</keyword>
<dbReference type="EMBL" id="QYUK01000008">
    <property type="protein sequence ID" value="RJF94443.1"/>
    <property type="molecule type" value="Genomic_DNA"/>
</dbReference>
<evidence type="ECO:0000313" key="3">
    <source>
        <dbReference type="Proteomes" id="UP000284605"/>
    </source>
</evidence>
<gene>
    <name evidence="2" type="ORF">D3874_00960</name>
</gene>
<dbReference type="Pfam" id="PF03640">
    <property type="entry name" value="Lipoprotein_15"/>
    <property type="match status" value="2"/>
</dbReference>
<proteinExistence type="predicted"/>
<sequence>MPKSIMRAIVLAAATVMAGGVAYAVEPVKVAQTDKGDALVDGKGMTLYIFDKDSDGKSACYDKCATNWPPLAAGDDAAGAGDYTIVVRDGGAKQWAYKGKPLYTWVKDAKPGDTTGDGVMGVWHIAKP</sequence>
<protein>
    <recommendedName>
        <fullName evidence="4">ATP-binding protein</fullName>
    </recommendedName>
</protein>
<organism evidence="2 3">
    <name type="scientific">Oleomonas cavernae</name>
    <dbReference type="NCBI Taxonomy" id="2320859"/>
    <lineage>
        <taxon>Bacteria</taxon>
        <taxon>Pseudomonadati</taxon>
        <taxon>Pseudomonadota</taxon>
        <taxon>Alphaproteobacteria</taxon>
        <taxon>Acetobacterales</taxon>
        <taxon>Acetobacteraceae</taxon>
        <taxon>Oleomonas</taxon>
    </lineage>
</organism>
<keyword evidence="3" id="KW-1185">Reference proteome</keyword>
<dbReference type="InterPro" id="IPR005297">
    <property type="entry name" value="Lipoprotein_repeat"/>
</dbReference>
<reference evidence="2 3" key="1">
    <citation type="submission" date="2018-09" db="EMBL/GenBank/DDBJ databases">
        <authorList>
            <person name="Zhu H."/>
        </authorList>
    </citation>
    <scope>NUCLEOTIDE SEQUENCE [LARGE SCALE GENOMIC DNA]</scope>
    <source>
        <strain evidence="2 3">K1W22B-8</strain>
    </source>
</reference>
<dbReference type="AlphaFoldDB" id="A0A418WT49"/>
<evidence type="ECO:0000313" key="2">
    <source>
        <dbReference type="EMBL" id="RJF94443.1"/>
    </source>
</evidence>